<feature type="chain" id="PRO_5023066916" description="DUF4340 domain-containing protein" evidence="1">
    <location>
        <begin position="20"/>
        <end position="186"/>
    </location>
</feature>
<evidence type="ECO:0000256" key="1">
    <source>
        <dbReference type="SAM" id="SignalP"/>
    </source>
</evidence>
<evidence type="ECO:0008006" key="4">
    <source>
        <dbReference type="Google" id="ProtNLM"/>
    </source>
</evidence>
<dbReference type="OrthoDB" id="265536at2"/>
<dbReference type="Proteomes" id="UP000318478">
    <property type="component" value="Unassembled WGS sequence"/>
</dbReference>
<keyword evidence="1" id="KW-0732">Signal</keyword>
<accession>A0A5C5YM50</accession>
<protein>
    <recommendedName>
        <fullName evidence="4">DUF4340 domain-containing protein</fullName>
    </recommendedName>
</protein>
<keyword evidence="3" id="KW-1185">Reference proteome</keyword>
<reference evidence="2 3" key="1">
    <citation type="submission" date="2019-02" db="EMBL/GenBank/DDBJ databases">
        <title>Deep-cultivation of Planctomycetes and their phenomic and genomic characterization uncovers novel biology.</title>
        <authorList>
            <person name="Wiegand S."/>
            <person name="Jogler M."/>
            <person name="Boedeker C."/>
            <person name="Pinto D."/>
            <person name="Vollmers J."/>
            <person name="Rivas-Marin E."/>
            <person name="Kohn T."/>
            <person name="Peeters S.H."/>
            <person name="Heuer A."/>
            <person name="Rast P."/>
            <person name="Oberbeckmann S."/>
            <person name="Bunk B."/>
            <person name="Jeske O."/>
            <person name="Meyerdierks A."/>
            <person name="Storesund J.E."/>
            <person name="Kallscheuer N."/>
            <person name="Luecker S."/>
            <person name="Lage O.M."/>
            <person name="Pohl T."/>
            <person name="Merkel B.J."/>
            <person name="Hornburger P."/>
            <person name="Mueller R.-W."/>
            <person name="Bruemmer F."/>
            <person name="Labrenz M."/>
            <person name="Spormann A.M."/>
            <person name="Op Den Camp H."/>
            <person name="Overmann J."/>
            <person name="Amann R."/>
            <person name="Jetten M.S.M."/>
            <person name="Mascher T."/>
            <person name="Medema M.H."/>
            <person name="Devos D.P."/>
            <person name="Kaster A.-K."/>
            <person name="Ovreas L."/>
            <person name="Rohde M."/>
            <person name="Galperin M.Y."/>
            <person name="Jogler C."/>
        </authorList>
    </citation>
    <scope>NUCLEOTIDE SEQUENCE [LARGE SCALE GENOMIC DNA]</scope>
    <source>
        <strain evidence="2 3">Pla123a</strain>
    </source>
</reference>
<gene>
    <name evidence="2" type="ORF">Pla123a_26710</name>
</gene>
<evidence type="ECO:0000313" key="2">
    <source>
        <dbReference type="EMBL" id="TWT75887.1"/>
    </source>
</evidence>
<organism evidence="2 3">
    <name type="scientific">Posidoniimonas polymericola</name>
    <dbReference type="NCBI Taxonomy" id="2528002"/>
    <lineage>
        <taxon>Bacteria</taxon>
        <taxon>Pseudomonadati</taxon>
        <taxon>Planctomycetota</taxon>
        <taxon>Planctomycetia</taxon>
        <taxon>Pirellulales</taxon>
        <taxon>Lacipirellulaceae</taxon>
        <taxon>Posidoniimonas</taxon>
    </lineage>
</organism>
<proteinExistence type="predicted"/>
<sequence precursor="true">MPYALAALMVLTFVSDSGAAGPEVEIRTAVIQHFGSLPDFRPTDLIRQQDLAAVISLLEKTDVPVDRFAALKSRIPADSSEIQRLNTDAKGRQFLRKVADVPKGYAGVEDLGSRPKGARDLRKLSNSPGGEEMIAYMTTTPGGAKLMAMTPQGKATDKPAGPRIYTPSDLYKAMIELSRADARAAQ</sequence>
<dbReference type="AlphaFoldDB" id="A0A5C5YM50"/>
<dbReference type="EMBL" id="SJPO01000006">
    <property type="protein sequence ID" value="TWT75887.1"/>
    <property type="molecule type" value="Genomic_DNA"/>
</dbReference>
<feature type="signal peptide" evidence="1">
    <location>
        <begin position="1"/>
        <end position="19"/>
    </location>
</feature>
<evidence type="ECO:0000313" key="3">
    <source>
        <dbReference type="Proteomes" id="UP000318478"/>
    </source>
</evidence>
<comment type="caution">
    <text evidence="2">The sequence shown here is derived from an EMBL/GenBank/DDBJ whole genome shotgun (WGS) entry which is preliminary data.</text>
</comment>
<name>A0A5C5YM50_9BACT</name>